<dbReference type="PANTHER" id="PTHR31973">
    <property type="entry name" value="POLYPROTEIN, PUTATIVE-RELATED"/>
    <property type="match status" value="1"/>
</dbReference>
<evidence type="ECO:0000256" key="2">
    <source>
        <dbReference type="ARBA" id="ARBA00022771"/>
    </source>
</evidence>
<evidence type="ECO:0000313" key="7">
    <source>
        <dbReference type="RefSeq" id="XP_039134208.1"/>
    </source>
</evidence>
<dbReference type="InterPro" id="IPR007527">
    <property type="entry name" value="Znf_SWIM"/>
</dbReference>
<dbReference type="Pfam" id="PF03108">
    <property type="entry name" value="DBD_Tnp_Mut"/>
    <property type="match status" value="1"/>
</dbReference>
<dbReference type="GO" id="GO:0008270">
    <property type="term" value="F:zinc ion binding"/>
    <property type="evidence" value="ECO:0007669"/>
    <property type="project" value="UniProtKB-KW"/>
</dbReference>
<evidence type="ECO:0000259" key="5">
    <source>
        <dbReference type="PROSITE" id="PS50966"/>
    </source>
</evidence>
<dbReference type="Proteomes" id="UP001515500">
    <property type="component" value="Chromosome 11"/>
</dbReference>
<feature type="domain" description="SWIM-type" evidence="5">
    <location>
        <begin position="465"/>
        <end position="505"/>
    </location>
</feature>
<dbReference type="PANTHER" id="PTHR31973:SF166">
    <property type="entry name" value="OS10G0104700 PROTEIN"/>
    <property type="match status" value="1"/>
</dbReference>
<name>A0AB40C764_DIOCR</name>
<dbReference type="Pfam" id="PF10551">
    <property type="entry name" value="MULE"/>
    <property type="match status" value="1"/>
</dbReference>
<dbReference type="Pfam" id="PF04434">
    <property type="entry name" value="SWIM"/>
    <property type="match status" value="1"/>
</dbReference>
<dbReference type="InterPro" id="IPR018289">
    <property type="entry name" value="MULE_transposase_dom"/>
</dbReference>
<sequence length="595" mass="68869">MLPPVLHGGPLTISNPTRDSEAEFTMIGHRFENAKDFKDALCDLAVKRNFNFRFIKNDKDRVTVTCADEDCQWRVHASRDGNLHTFRIKTSQHKHTYGGGINTPFHPRASKKWVSRKVVMKLHDRSLYRAVDIQRDILRDHGVRLPYKQAWMGKELAKGILHGSDIASYDLLVWYAAKVSETNPGIVIIIDTDGERFKHGFFCFRPSLDGFKRGYRPMLFLDETHLLGKYGGILLGSTAKDGNEGFFHLTFAIVDNETDDNWTWFTSTLGDAIYGDDDYTNIITFISDRSKGLVNAIAKVFPSSPHAYCLRHLHANFLKSNGQLGKSLKDECWSLIMKIAYACTSFEYDEAVRSLLATSGQAHHWMFQKSDMSHWCNYLFRCQQWGEMYSNVAESFNAWIREARHLPVCKMVDAIRFKMMNMMYNRRNCCLKWESYLCPVIHKKIEVIVEESRCLLIGCSYGEQFEVVDHQSNSVNLCARTCSCRRWQVYGIPCKHACAAIMQTDKNVHPFIEPYYTVKSYKLTYKESIFLVPDHDKPLDDSRQLRIRPFISKKRPGRPRHKWIESQAWHVREMHCSRCHSIGHNRATCNEVIAD</sequence>
<organism evidence="6 7">
    <name type="scientific">Dioscorea cayennensis subsp. rotundata</name>
    <name type="common">White Guinea yam</name>
    <name type="synonym">Dioscorea rotundata</name>
    <dbReference type="NCBI Taxonomy" id="55577"/>
    <lineage>
        <taxon>Eukaryota</taxon>
        <taxon>Viridiplantae</taxon>
        <taxon>Streptophyta</taxon>
        <taxon>Embryophyta</taxon>
        <taxon>Tracheophyta</taxon>
        <taxon>Spermatophyta</taxon>
        <taxon>Magnoliopsida</taxon>
        <taxon>Liliopsida</taxon>
        <taxon>Dioscoreales</taxon>
        <taxon>Dioscoreaceae</taxon>
        <taxon>Dioscorea</taxon>
    </lineage>
</organism>
<dbReference type="SMART" id="SM00575">
    <property type="entry name" value="ZnF_PMZ"/>
    <property type="match status" value="1"/>
</dbReference>
<evidence type="ECO:0000256" key="3">
    <source>
        <dbReference type="ARBA" id="ARBA00022833"/>
    </source>
</evidence>
<reference evidence="7" key="1">
    <citation type="submission" date="2025-08" db="UniProtKB">
        <authorList>
            <consortium name="RefSeq"/>
        </authorList>
    </citation>
    <scope>IDENTIFICATION</scope>
</reference>
<dbReference type="GeneID" id="120271591"/>
<keyword evidence="1" id="KW-0479">Metal-binding</keyword>
<gene>
    <name evidence="7" type="primary">LOC120271591</name>
</gene>
<protein>
    <submittedName>
        <fullName evidence="7">Uncharacterized protein LOC120271591</fullName>
    </submittedName>
</protein>
<dbReference type="InterPro" id="IPR006564">
    <property type="entry name" value="Znf_PMZ"/>
</dbReference>
<keyword evidence="3" id="KW-0862">Zinc</keyword>
<evidence type="ECO:0000256" key="4">
    <source>
        <dbReference type="PROSITE-ProRule" id="PRU00325"/>
    </source>
</evidence>
<proteinExistence type="predicted"/>
<dbReference type="RefSeq" id="XP_039134208.1">
    <property type="nucleotide sequence ID" value="XM_039278274.1"/>
</dbReference>
<dbReference type="InterPro" id="IPR004332">
    <property type="entry name" value="Transposase_MuDR"/>
</dbReference>
<keyword evidence="2 4" id="KW-0863">Zinc-finger</keyword>
<dbReference type="PROSITE" id="PS50966">
    <property type="entry name" value="ZF_SWIM"/>
    <property type="match status" value="1"/>
</dbReference>
<evidence type="ECO:0000313" key="6">
    <source>
        <dbReference type="Proteomes" id="UP001515500"/>
    </source>
</evidence>
<accession>A0AB40C764</accession>
<keyword evidence="6" id="KW-1185">Reference proteome</keyword>
<evidence type="ECO:0000256" key="1">
    <source>
        <dbReference type="ARBA" id="ARBA00022723"/>
    </source>
</evidence>
<dbReference type="AlphaFoldDB" id="A0AB40C764"/>